<dbReference type="AlphaFoldDB" id="A0A2P8I8H3"/>
<keyword evidence="3" id="KW-1185">Reference proteome</keyword>
<feature type="region of interest" description="Disordered" evidence="1">
    <location>
        <begin position="23"/>
        <end position="140"/>
    </location>
</feature>
<comment type="caution">
    <text evidence="2">The sequence shown here is derived from an EMBL/GenBank/DDBJ whole genome shotgun (WGS) entry which is preliminary data.</text>
</comment>
<evidence type="ECO:0000256" key="1">
    <source>
        <dbReference type="SAM" id="MobiDB-lite"/>
    </source>
</evidence>
<dbReference type="OrthoDB" id="3697875at2"/>
<feature type="compositionally biased region" description="Basic and acidic residues" evidence="1">
    <location>
        <begin position="34"/>
        <end position="58"/>
    </location>
</feature>
<dbReference type="EMBL" id="PYAX01000006">
    <property type="protein sequence ID" value="PSL54747.1"/>
    <property type="molecule type" value="Genomic_DNA"/>
</dbReference>
<evidence type="ECO:0000313" key="3">
    <source>
        <dbReference type="Proteomes" id="UP000241118"/>
    </source>
</evidence>
<evidence type="ECO:0000313" key="2">
    <source>
        <dbReference type="EMBL" id="PSL54747.1"/>
    </source>
</evidence>
<proteinExistence type="predicted"/>
<protein>
    <submittedName>
        <fullName evidence="2">Uncharacterized protein</fullName>
    </submittedName>
</protein>
<organism evidence="2 3">
    <name type="scientific">Saccharothrix carnea</name>
    <dbReference type="NCBI Taxonomy" id="1280637"/>
    <lineage>
        <taxon>Bacteria</taxon>
        <taxon>Bacillati</taxon>
        <taxon>Actinomycetota</taxon>
        <taxon>Actinomycetes</taxon>
        <taxon>Pseudonocardiales</taxon>
        <taxon>Pseudonocardiaceae</taxon>
        <taxon>Saccharothrix</taxon>
    </lineage>
</organism>
<accession>A0A2P8I8H3</accession>
<dbReference type="Proteomes" id="UP000241118">
    <property type="component" value="Unassembled WGS sequence"/>
</dbReference>
<gene>
    <name evidence="2" type="ORF">B0I31_106263</name>
</gene>
<dbReference type="RefSeq" id="WP_146173893.1">
    <property type="nucleotide sequence ID" value="NZ_PYAX01000006.1"/>
</dbReference>
<sequence length="140" mass="15209">MTGIPEAFARFRSDLEAAVTRGRRAAAAAGEKNAAQRERNRRLAEQAKARQVQPDRHAPTSPDVQRVATGFRQHRGLPVEQLPPGAELLSPEKSREQTDANANAVPPRPVLGSRAVAGPSGQLPPERGDDEDFSQARILY</sequence>
<feature type="compositionally biased region" description="Low complexity" evidence="1">
    <location>
        <begin position="23"/>
        <end position="33"/>
    </location>
</feature>
<reference evidence="2 3" key="1">
    <citation type="submission" date="2018-03" db="EMBL/GenBank/DDBJ databases">
        <title>Genomic Encyclopedia of Type Strains, Phase III (KMG-III): the genomes of soil and plant-associated and newly described type strains.</title>
        <authorList>
            <person name="Whitman W."/>
        </authorList>
    </citation>
    <scope>NUCLEOTIDE SEQUENCE [LARGE SCALE GENOMIC DNA]</scope>
    <source>
        <strain evidence="2 3">CGMCC 4.7097</strain>
    </source>
</reference>
<name>A0A2P8I8H3_SACCR</name>